<dbReference type="SUPFAM" id="SSF51735">
    <property type="entry name" value="NAD(P)-binding Rossmann-fold domains"/>
    <property type="match status" value="1"/>
</dbReference>
<dbReference type="InterPro" id="IPR036291">
    <property type="entry name" value="NAD(P)-bd_dom_sf"/>
</dbReference>
<protein>
    <recommendedName>
        <fullName evidence="3">glucose-6-phosphate dehydrogenase (NADP(+))</fullName>
        <ecNumber evidence="3">1.1.1.49</ecNumber>
    </recommendedName>
</protein>
<evidence type="ECO:0000313" key="11">
    <source>
        <dbReference type="EMBL" id="CAI8010167.1"/>
    </source>
</evidence>
<dbReference type="GO" id="GO:0009051">
    <property type="term" value="P:pentose-phosphate shunt, oxidative branch"/>
    <property type="evidence" value="ECO:0007669"/>
    <property type="project" value="TreeGrafter"/>
</dbReference>
<sequence length="460" mass="50175">MTAVTEQASPCTMVIFGASGDLTARKLIPGLYELYRRGLLPERFAVLGAGRTGMSDDRFRRRMGEELANGAGGQPAADRERFLGALHYQQLDTGSAGEYGKLAERLRAVAAEAGTGGNFLYYLATPPSLFEPIAGGLAGAGLAEQQDGAWRRLIVEKPFGYDLESARTLNERLHTWFTERQIYRIDHYLGKETVQNVLVLRFANEVWEPLWNRATIDRVEITAAEQVGVEGRGGYYDGSGALRDMFQNHLLQVVGMIAMEPPAHFRPSAVRNETVKVFDSLRPIAPSQVSEDVVPHHLFGTPPPSVTDGVPDPAGYGQRAVSAAAADASKLIIRIQPDEAIQLCCNVKLPGAGFDVRQVGLDFRYADLADTYLPDAYERLLLDGIMGDATLYARADAIESCWEFVTPILKAWRDHPGIPLHGYPAGSWGPAAASSLFRRPGYGWRTPMPSLSDPGGTVAL</sequence>
<evidence type="ECO:0000256" key="2">
    <source>
        <dbReference type="ARBA" id="ARBA00009975"/>
    </source>
</evidence>
<keyword evidence="12" id="KW-1185">Reference proteome</keyword>
<keyword evidence="4" id="KW-0313">Glucose metabolism</keyword>
<comment type="pathway">
    <text evidence="1">Carbohydrate degradation; pentose phosphate pathway; D-ribulose 5-phosphate from D-glucose 6-phosphate (oxidative stage): step 1/3.</text>
</comment>
<gene>
    <name evidence="11" type="ORF">GBAR_LOCUS6718</name>
</gene>
<proteinExistence type="inferred from homology"/>
<accession>A0AA35WE82</accession>
<dbReference type="PIRSF" id="PIRSF000110">
    <property type="entry name" value="G6PD"/>
    <property type="match status" value="1"/>
</dbReference>
<dbReference type="InterPro" id="IPR022674">
    <property type="entry name" value="G6P_DH_NAD-bd"/>
</dbReference>
<dbReference type="AlphaFoldDB" id="A0AA35WE82"/>
<dbReference type="Pfam" id="PF00479">
    <property type="entry name" value="G6PD_N"/>
    <property type="match status" value="1"/>
</dbReference>
<dbReference type="Gene3D" id="3.30.360.10">
    <property type="entry name" value="Dihydrodipicolinate Reductase, domain 2"/>
    <property type="match status" value="2"/>
</dbReference>
<evidence type="ECO:0000256" key="3">
    <source>
        <dbReference type="ARBA" id="ARBA00013019"/>
    </source>
</evidence>
<evidence type="ECO:0000256" key="4">
    <source>
        <dbReference type="ARBA" id="ARBA00022526"/>
    </source>
</evidence>
<name>A0AA35WE82_GEOBA</name>
<feature type="domain" description="Glucose-6-phosphate dehydrogenase C-terminal" evidence="10">
    <location>
        <begin position="198"/>
        <end position="294"/>
    </location>
</feature>
<dbReference type="InterPro" id="IPR019796">
    <property type="entry name" value="G6P_DH_AS"/>
</dbReference>
<evidence type="ECO:0000259" key="10">
    <source>
        <dbReference type="Pfam" id="PF02781"/>
    </source>
</evidence>
<dbReference type="GO" id="GO:0005829">
    <property type="term" value="C:cytosol"/>
    <property type="evidence" value="ECO:0007669"/>
    <property type="project" value="TreeGrafter"/>
</dbReference>
<evidence type="ECO:0000256" key="6">
    <source>
        <dbReference type="ARBA" id="ARBA00023002"/>
    </source>
</evidence>
<dbReference type="PRINTS" id="PR00079">
    <property type="entry name" value="G6PDHDRGNASE"/>
</dbReference>
<keyword evidence="6" id="KW-0560">Oxidoreductase</keyword>
<dbReference type="HAMAP" id="MF_00966">
    <property type="entry name" value="G6PD"/>
    <property type="match status" value="1"/>
</dbReference>
<evidence type="ECO:0000259" key="9">
    <source>
        <dbReference type="Pfam" id="PF00479"/>
    </source>
</evidence>
<dbReference type="Pfam" id="PF02781">
    <property type="entry name" value="G6PD_C"/>
    <property type="match status" value="2"/>
</dbReference>
<dbReference type="SUPFAM" id="SSF55347">
    <property type="entry name" value="Glyceraldehyde-3-phosphate dehydrogenase-like, C-terminal domain"/>
    <property type="match status" value="1"/>
</dbReference>
<keyword evidence="5" id="KW-0521">NADP</keyword>
<keyword evidence="7" id="KW-0119">Carbohydrate metabolism</keyword>
<feature type="domain" description="Glucose-6-phosphate dehydrogenase C-terminal" evidence="10">
    <location>
        <begin position="325"/>
        <end position="445"/>
    </location>
</feature>
<feature type="domain" description="Glucose-6-phosphate dehydrogenase NAD-binding" evidence="9">
    <location>
        <begin position="14"/>
        <end position="196"/>
    </location>
</feature>
<dbReference type="EC" id="1.1.1.49" evidence="3"/>
<comment type="similarity">
    <text evidence="2">Belongs to the glucose-6-phosphate dehydrogenase family.</text>
</comment>
<dbReference type="GO" id="GO:0050661">
    <property type="term" value="F:NADP binding"/>
    <property type="evidence" value="ECO:0007669"/>
    <property type="project" value="InterPro"/>
</dbReference>
<comment type="caution">
    <text evidence="11">The sequence shown here is derived from an EMBL/GenBank/DDBJ whole genome shotgun (WGS) entry which is preliminary data.</text>
</comment>
<dbReference type="Proteomes" id="UP001174909">
    <property type="component" value="Unassembled WGS sequence"/>
</dbReference>
<dbReference type="GO" id="GO:0004345">
    <property type="term" value="F:glucose-6-phosphate dehydrogenase activity"/>
    <property type="evidence" value="ECO:0007669"/>
    <property type="project" value="UniProtKB-EC"/>
</dbReference>
<dbReference type="PROSITE" id="PS00069">
    <property type="entry name" value="G6P_DEHYDROGENASE"/>
    <property type="match status" value="1"/>
</dbReference>
<dbReference type="EMBL" id="CASHTH010001011">
    <property type="protein sequence ID" value="CAI8010167.1"/>
    <property type="molecule type" value="Genomic_DNA"/>
</dbReference>
<dbReference type="InterPro" id="IPR022675">
    <property type="entry name" value="G6P_DH_C"/>
</dbReference>
<dbReference type="GO" id="GO:0006006">
    <property type="term" value="P:glucose metabolic process"/>
    <property type="evidence" value="ECO:0007669"/>
    <property type="project" value="UniProtKB-KW"/>
</dbReference>
<dbReference type="PANTHER" id="PTHR23429:SF0">
    <property type="entry name" value="GLUCOSE-6-PHOSPHATE 1-DEHYDROGENASE"/>
    <property type="match status" value="1"/>
</dbReference>
<dbReference type="InterPro" id="IPR001282">
    <property type="entry name" value="G6P_DH"/>
</dbReference>
<reference evidence="11" key="1">
    <citation type="submission" date="2023-03" db="EMBL/GenBank/DDBJ databases">
        <authorList>
            <person name="Steffen K."/>
            <person name="Cardenas P."/>
        </authorList>
    </citation>
    <scope>NUCLEOTIDE SEQUENCE</scope>
</reference>
<evidence type="ECO:0000256" key="5">
    <source>
        <dbReference type="ARBA" id="ARBA00022857"/>
    </source>
</evidence>
<dbReference type="Gene3D" id="3.40.50.720">
    <property type="entry name" value="NAD(P)-binding Rossmann-like Domain"/>
    <property type="match status" value="1"/>
</dbReference>
<dbReference type="PANTHER" id="PTHR23429">
    <property type="entry name" value="GLUCOSE-6-PHOSPHATE 1-DEHYDROGENASE G6PD"/>
    <property type="match status" value="1"/>
</dbReference>
<evidence type="ECO:0000256" key="1">
    <source>
        <dbReference type="ARBA" id="ARBA00004937"/>
    </source>
</evidence>
<evidence type="ECO:0000313" key="12">
    <source>
        <dbReference type="Proteomes" id="UP001174909"/>
    </source>
</evidence>
<evidence type="ECO:0000256" key="8">
    <source>
        <dbReference type="ARBA" id="ARBA00047696"/>
    </source>
</evidence>
<evidence type="ECO:0000256" key="7">
    <source>
        <dbReference type="ARBA" id="ARBA00023277"/>
    </source>
</evidence>
<organism evidence="11 12">
    <name type="scientific">Geodia barretti</name>
    <name type="common">Barrett's horny sponge</name>
    <dbReference type="NCBI Taxonomy" id="519541"/>
    <lineage>
        <taxon>Eukaryota</taxon>
        <taxon>Metazoa</taxon>
        <taxon>Porifera</taxon>
        <taxon>Demospongiae</taxon>
        <taxon>Heteroscleromorpha</taxon>
        <taxon>Tetractinellida</taxon>
        <taxon>Astrophorina</taxon>
        <taxon>Geodiidae</taxon>
        <taxon>Geodia</taxon>
    </lineage>
</organism>
<comment type="catalytic activity">
    <reaction evidence="8">
        <text>D-glucose 6-phosphate + NADP(+) = 6-phospho-D-glucono-1,5-lactone + NADPH + H(+)</text>
        <dbReference type="Rhea" id="RHEA:15841"/>
        <dbReference type="ChEBI" id="CHEBI:15378"/>
        <dbReference type="ChEBI" id="CHEBI:57783"/>
        <dbReference type="ChEBI" id="CHEBI:57955"/>
        <dbReference type="ChEBI" id="CHEBI:58349"/>
        <dbReference type="ChEBI" id="CHEBI:61548"/>
        <dbReference type="EC" id="1.1.1.49"/>
    </reaction>
    <physiologicalReaction direction="left-to-right" evidence="8">
        <dbReference type="Rhea" id="RHEA:15842"/>
    </physiologicalReaction>
</comment>